<dbReference type="Proteomes" id="UP001174694">
    <property type="component" value="Unassembled WGS sequence"/>
</dbReference>
<evidence type="ECO:0000256" key="8">
    <source>
        <dbReference type="SAM" id="MobiDB-lite"/>
    </source>
</evidence>
<dbReference type="GO" id="GO:0000463">
    <property type="term" value="P:maturation of LSU-rRNA from tricistronic rRNA transcript (SSU-rRNA, 5.8S rRNA, LSU-rRNA)"/>
    <property type="evidence" value="ECO:0007669"/>
    <property type="project" value="TreeGrafter"/>
</dbReference>
<feature type="region of interest" description="Disordered" evidence="8">
    <location>
        <begin position="23"/>
        <end position="194"/>
    </location>
</feature>
<dbReference type="InterPro" id="IPR000504">
    <property type="entry name" value="RRM_dom"/>
</dbReference>
<dbReference type="InterPro" id="IPR012677">
    <property type="entry name" value="Nucleotide-bd_a/b_plait_sf"/>
</dbReference>
<evidence type="ECO:0000256" key="5">
    <source>
        <dbReference type="ARBA" id="ARBA00022884"/>
    </source>
</evidence>
<proteinExistence type="inferred from homology"/>
<evidence type="ECO:0000256" key="4">
    <source>
        <dbReference type="ARBA" id="ARBA00015520"/>
    </source>
</evidence>
<feature type="region of interest" description="Disordered" evidence="8">
    <location>
        <begin position="471"/>
        <end position="579"/>
    </location>
</feature>
<dbReference type="PANTHER" id="PTHR23236">
    <property type="entry name" value="EUKARYOTIC TRANSLATION INITIATION FACTOR 4B/4H"/>
    <property type="match status" value="1"/>
</dbReference>
<keyword evidence="11" id="KW-1185">Reference proteome</keyword>
<protein>
    <recommendedName>
        <fullName evidence="4">Nucleolar protein 12</fullName>
    </recommendedName>
</protein>
<feature type="compositionally biased region" description="Basic and acidic residues" evidence="8">
    <location>
        <begin position="181"/>
        <end position="194"/>
    </location>
</feature>
<feature type="compositionally biased region" description="Basic residues" evidence="8">
    <location>
        <begin position="557"/>
        <end position="579"/>
    </location>
</feature>
<evidence type="ECO:0000259" key="9">
    <source>
        <dbReference type="PROSITE" id="PS50102"/>
    </source>
</evidence>
<feature type="compositionally biased region" description="Acidic residues" evidence="8">
    <location>
        <begin position="92"/>
        <end position="103"/>
    </location>
</feature>
<dbReference type="AlphaFoldDB" id="A0AA38VIM5"/>
<evidence type="ECO:0000256" key="2">
    <source>
        <dbReference type="ARBA" id="ARBA00004604"/>
    </source>
</evidence>
<organism evidence="10 11">
    <name type="scientific">Pleurostoma richardsiae</name>
    <dbReference type="NCBI Taxonomy" id="41990"/>
    <lineage>
        <taxon>Eukaryota</taxon>
        <taxon>Fungi</taxon>
        <taxon>Dikarya</taxon>
        <taxon>Ascomycota</taxon>
        <taxon>Pezizomycotina</taxon>
        <taxon>Sordariomycetes</taxon>
        <taxon>Sordariomycetidae</taxon>
        <taxon>Calosphaeriales</taxon>
        <taxon>Pleurostomataceae</taxon>
        <taxon>Pleurostoma</taxon>
    </lineage>
</organism>
<comment type="caution">
    <text evidence="10">The sequence shown here is derived from an EMBL/GenBank/DDBJ whole genome shotgun (WGS) entry which is preliminary data.</text>
</comment>
<dbReference type="PANTHER" id="PTHR23236:SF25">
    <property type="entry name" value="RNA-BINDING PROTEIN 34"/>
    <property type="match status" value="1"/>
</dbReference>
<evidence type="ECO:0000256" key="7">
    <source>
        <dbReference type="PROSITE-ProRule" id="PRU00176"/>
    </source>
</evidence>
<accession>A0AA38VIM5</accession>
<feature type="compositionally biased region" description="Basic and acidic residues" evidence="8">
    <location>
        <begin position="540"/>
        <end position="556"/>
    </location>
</feature>
<keyword evidence="5 7" id="KW-0694">RNA-binding</keyword>
<dbReference type="SUPFAM" id="SSF54928">
    <property type="entry name" value="RNA-binding domain, RBD"/>
    <property type="match status" value="2"/>
</dbReference>
<reference evidence="10" key="1">
    <citation type="submission" date="2022-07" db="EMBL/GenBank/DDBJ databases">
        <title>Fungi with potential for degradation of polypropylene.</title>
        <authorList>
            <person name="Gostincar C."/>
        </authorList>
    </citation>
    <scope>NUCLEOTIDE SEQUENCE</scope>
    <source>
        <strain evidence="10">EXF-13308</strain>
    </source>
</reference>
<feature type="compositionally biased region" description="Acidic residues" evidence="8">
    <location>
        <begin position="51"/>
        <end position="85"/>
    </location>
</feature>
<gene>
    <name evidence="10" type="ORF">NKR23_g10408</name>
</gene>
<keyword evidence="6" id="KW-0539">Nucleus</keyword>
<dbReference type="InterPro" id="IPR035979">
    <property type="entry name" value="RBD_domain_sf"/>
</dbReference>
<evidence type="ECO:0000256" key="6">
    <source>
        <dbReference type="ARBA" id="ARBA00023242"/>
    </source>
</evidence>
<feature type="compositionally biased region" description="Acidic residues" evidence="8">
    <location>
        <begin position="165"/>
        <end position="179"/>
    </location>
</feature>
<comment type="similarity">
    <text evidence="3">Belongs to the RRM RBM34 family.</text>
</comment>
<dbReference type="GO" id="GO:0019843">
    <property type="term" value="F:rRNA binding"/>
    <property type="evidence" value="ECO:0007669"/>
    <property type="project" value="TreeGrafter"/>
</dbReference>
<evidence type="ECO:0000313" key="11">
    <source>
        <dbReference type="Proteomes" id="UP001174694"/>
    </source>
</evidence>
<feature type="compositionally biased region" description="Basic and acidic residues" evidence="8">
    <location>
        <begin position="124"/>
        <end position="146"/>
    </location>
</feature>
<feature type="compositionally biased region" description="Low complexity" evidence="8">
    <location>
        <begin position="104"/>
        <end position="114"/>
    </location>
</feature>
<dbReference type="SMART" id="SM00360">
    <property type="entry name" value="RRM"/>
    <property type="match status" value="2"/>
</dbReference>
<sequence length="579" mass="62346">MAKSKSLLPISAKAVDPALDALFASSSGPVKARPKSRYCELITPKLRDPVETVEAEEDSAEEKEEEEDVATSSDDEDEQTSEEDSEKSTSDDVSDEEDAEQEVPETLTEATPEPTKQDRKRKKRQDENYDLEGRYFDKLAREDSPASKRRKGETGEPTPAVDGGEPAEDDDNGEDDSDFEIPVHESLTKGKQETELEKAARTVFLSNVSTEAITSRKAKKALLAHLSTPLDKAASPPQAVMSLRFRSVPFSTAAMPKRAAYITRSLMDATTRATNAYAVFSTAAAARAAVAKLNGSVVLDRHLRVDSVAHPMEVDHRRCVFVGNLGFVDDETVINTAVDEEGKETTEKRKRTKVPMDVEEGLWRTFGRHAGRVESVRVVRDQATRVGLGIAYVQFYDGNSVEAALLLNGKKYPPMLPRELRVSRCKAPHKTNRAIERANKGKVIASGSGSRKPGKANGYVRKVTAEEQTLAGRTGKLLGRSAAHRAGGTTRPGKGGAAGRLAAKDRKGGRGAAPAGVGAAGGGAPTQGAGFKTPEAIVFEGRRASAKDGKPRDLKIGRKGSHKKEGHGKKKPKARGAAK</sequence>
<dbReference type="Gene3D" id="3.30.70.330">
    <property type="match status" value="2"/>
</dbReference>
<evidence type="ECO:0000256" key="3">
    <source>
        <dbReference type="ARBA" id="ARBA00007077"/>
    </source>
</evidence>
<dbReference type="EMBL" id="JANBVO010000046">
    <property type="protein sequence ID" value="KAJ9133991.1"/>
    <property type="molecule type" value="Genomic_DNA"/>
</dbReference>
<dbReference type="Pfam" id="PF00076">
    <property type="entry name" value="RRM_1"/>
    <property type="match status" value="1"/>
</dbReference>
<dbReference type="PROSITE" id="PS50102">
    <property type="entry name" value="RRM"/>
    <property type="match status" value="1"/>
</dbReference>
<comment type="subcellular location">
    <subcellularLocation>
        <location evidence="2">Nucleus</location>
        <location evidence="2">Nucleolus</location>
    </subcellularLocation>
</comment>
<comment type="function">
    <text evidence="1">Involved in pre-25S rRNA processing.</text>
</comment>
<dbReference type="GO" id="GO:0005730">
    <property type="term" value="C:nucleolus"/>
    <property type="evidence" value="ECO:0007669"/>
    <property type="project" value="UniProtKB-SubCell"/>
</dbReference>
<evidence type="ECO:0000313" key="10">
    <source>
        <dbReference type="EMBL" id="KAJ9133991.1"/>
    </source>
</evidence>
<feature type="domain" description="RRM" evidence="9">
    <location>
        <begin position="318"/>
        <end position="427"/>
    </location>
</feature>
<name>A0AA38VIM5_9PEZI</name>
<evidence type="ECO:0000256" key="1">
    <source>
        <dbReference type="ARBA" id="ARBA00002475"/>
    </source>
</evidence>